<comment type="catalytic activity">
    <reaction evidence="8">
        <text>3',5'-cyclic UMP + H2O = UMP + H(+)</text>
        <dbReference type="Rhea" id="RHEA:70575"/>
        <dbReference type="ChEBI" id="CHEBI:15377"/>
        <dbReference type="ChEBI" id="CHEBI:15378"/>
        <dbReference type="ChEBI" id="CHEBI:57865"/>
        <dbReference type="ChEBI" id="CHEBI:184387"/>
    </reaction>
    <physiologicalReaction direction="left-to-right" evidence="8">
        <dbReference type="Rhea" id="RHEA:70576"/>
    </physiologicalReaction>
</comment>
<evidence type="ECO:0000256" key="3">
    <source>
        <dbReference type="ARBA" id="ARBA00022692"/>
    </source>
</evidence>
<dbReference type="RefSeq" id="WP_052511796.1">
    <property type="nucleotide sequence ID" value="NZ_CP118106.1"/>
</dbReference>
<dbReference type="Pfam" id="PF03772">
    <property type="entry name" value="Competence"/>
    <property type="match status" value="1"/>
</dbReference>
<dbReference type="InterPro" id="IPR025405">
    <property type="entry name" value="DUF4131"/>
</dbReference>
<keyword evidence="2" id="KW-1003">Cell membrane</keyword>
<gene>
    <name evidence="12" type="ORF">PUW25_18990</name>
</gene>
<feature type="compositionally biased region" description="Basic and acidic residues" evidence="9">
    <location>
        <begin position="813"/>
        <end position="824"/>
    </location>
</feature>
<dbReference type="NCBIfam" id="TIGR00360">
    <property type="entry name" value="ComEC_N-term"/>
    <property type="match status" value="1"/>
</dbReference>
<dbReference type="Pfam" id="PF13567">
    <property type="entry name" value="DUF4131"/>
    <property type="match status" value="2"/>
</dbReference>
<keyword evidence="4 10" id="KW-1133">Transmembrane helix</keyword>
<comment type="catalytic activity">
    <reaction evidence="6">
        <text>3',5'-cyclic CMP + H2O = CMP + H(+)</text>
        <dbReference type="Rhea" id="RHEA:72675"/>
        <dbReference type="ChEBI" id="CHEBI:15377"/>
        <dbReference type="ChEBI" id="CHEBI:15378"/>
        <dbReference type="ChEBI" id="CHEBI:58003"/>
        <dbReference type="ChEBI" id="CHEBI:60377"/>
    </reaction>
    <physiologicalReaction direction="left-to-right" evidence="6">
        <dbReference type="Rhea" id="RHEA:72676"/>
    </physiologicalReaction>
</comment>
<sequence length="997" mass="110763">MKGRPLALFCACWIVGSSAAHLYDGLRLYAIVLGVILFLGILFYFTEIRGMLLTVLMTSIVLSCTYYEWNDLKNVTELPAYMEQAEGEVPGMTVELQGTIASKVEVDGDRVQFVLLAHKAREIGALDPNLQSSAETGTDEGAEVITDGEGAYGGRNKGSVKKENDVPTEAAPILNEKIQVQIRLLEEQEQTIADAWQRGDTLTMTGTLEAPGEARNYGSFDYRTYLHTQQIHWLVKAKGIDSIEHDLLDTLFDRHVILRWSDAAREELGGRMEAMFEEPHAGYMKGLVIGIGDEIDPDTYGEFSQLGLTHILAISGMHVAIYVSALLFVLSKCRLSKETALTITLFLVPVYVLISGSSPSVVRAGIMSMIGLYMARRGLMKDGLNILCLTALIMLLVEPYMLVNVSFQLSFLVTAGLMIFVPLLTPHFAKWPKILSGTAVVTIAAQLLSFPMTVYYFNQFSLLSFGANFLLVGFISFLVLPLGTLALALVYLWEPATKPIVWITEWLNSLTFDFVAWLNTFEQFVLIWATPHFMAVAAYYLVLYIIFLLLKKWRISRQPLTPRDEDTIPLTADHMIHSRGQQAVGIMPRKPGAFFLRGETRLQGAIDALQISSAWPELESVFGPQGAGYYARAPFHFFHKVLLAGLCVILSAGLFISYQGPYRASEGIVAVLDVGQGDSILISTPAGKHILVDGGGTIQFGEQEDWKQRRDPYEVGESLLVPLLKKRGIQQLDAVILSHGDHDHAGGLQAVLEDIPVSTFMFNGRMTDKDAFHELLQTALDKGVRLYEAYDGMVYEPDKDTRLTFMAPEAPPEEIHSETDDKKPLPVSEEQNHDSVVFKLDMEHRSFLFTGDIDAAAELDILDRLRRQSEPGSHEDTAHKRDAGEHSIASSEGDMEAKAQTKQQPPPPPQLVSQVDVLKVAHHGSKTSTTEEWLAYWQPQLSVISAGVNNTYGHPHPTVTDRLDQYGSEIYRTDTMGEVQIRVRDGVMEIRSKLGED</sequence>
<feature type="region of interest" description="Disordered" evidence="9">
    <location>
        <begin position="869"/>
        <end position="911"/>
    </location>
</feature>
<name>A0ABY7XCI8_9BACL</name>
<protein>
    <submittedName>
        <fullName evidence="12">ComEC/Rec2 family competence protein</fullName>
    </submittedName>
</protein>
<feature type="transmembrane region" description="Helical" evidence="10">
    <location>
        <begin position="469"/>
        <end position="493"/>
    </location>
</feature>
<feature type="transmembrane region" description="Helical" evidence="10">
    <location>
        <begin position="338"/>
        <end position="354"/>
    </location>
</feature>
<dbReference type="Proteomes" id="UP001221519">
    <property type="component" value="Chromosome"/>
</dbReference>
<feature type="region of interest" description="Disordered" evidence="9">
    <location>
        <begin position="810"/>
        <end position="830"/>
    </location>
</feature>
<feature type="transmembrane region" description="Helical" evidence="10">
    <location>
        <begin position="500"/>
        <end position="519"/>
    </location>
</feature>
<dbReference type="PANTHER" id="PTHR30619:SF7">
    <property type="entry name" value="BETA-LACTAMASE DOMAIN PROTEIN"/>
    <property type="match status" value="1"/>
</dbReference>
<keyword evidence="13" id="KW-1185">Reference proteome</keyword>
<feature type="transmembrane region" description="Helical" evidence="10">
    <location>
        <begin position="525"/>
        <end position="550"/>
    </location>
</feature>
<evidence type="ECO:0000259" key="11">
    <source>
        <dbReference type="SMART" id="SM00849"/>
    </source>
</evidence>
<organism evidence="12 13">
    <name type="scientific">Paenibacillus urinalis</name>
    <dbReference type="NCBI Taxonomy" id="521520"/>
    <lineage>
        <taxon>Bacteria</taxon>
        <taxon>Bacillati</taxon>
        <taxon>Bacillota</taxon>
        <taxon>Bacilli</taxon>
        <taxon>Bacillales</taxon>
        <taxon>Paenibacillaceae</taxon>
        <taxon>Paenibacillus</taxon>
    </lineage>
</organism>
<feature type="transmembrane region" description="Helical" evidence="10">
    <location>
        <begin position="383"/>
        <end position="401"/>
    </location>
</feature>
<feature type="transmembrane region" description="Helical" evidence="10">
    <location>
        <begin position="407"/>
        <end position="425"/>
    </location>
</feature>
<evidence type="ECO:0000256" key="8">
    <source>
        <dbReference type="ARBA" id="ARBA00048505"/>
    </source>
</evidence>
<reference evidence="12 13" key="1">
    <citation type="submission" date="2023-02" db="EMBL/GenBank/DDBJ databases">
        <title>Pathogen: clinical or host-associated sample.</title>
        <authorList>
            <person name="Hergert J."/>
            <person name="Casey R."/>
            <person name="Wagner J."/>
            <person name="Young E.L."/>
            <person name="Oakeson K.F."/>
        </authorList>
    </citation>
    <scope>NUCLEOTIDE SEQUENCE [LARGE SCALE GENOMIC DNA]</scope>
    <source>
        <strain evidence="12 13">2022CK-00829</strain>
    </source>
</reference>
<keyword evidence="5 10" id="KW-0472">Membrane</keyword>
<evidence type="ECO:0000256" key="4">
    <source>
        <dbReference type="ARBA" id="ARBA00022989"/>
    </source>
</evidence>
<comment type="subcellular location">
    <subcellularLocation>
        <location evidence="1">Cell membrane</location>
        <topology evidence="1">Multi-pass membrane protein</topology>
    </subcellularLocation>
</comment>
<feature type="transmembrane region" description="Helical" evidence="10">
    <location>
        <begin position="641"/>
        <end position="658"/>
    </location>
</feature>
<evidence type="ECO:0000256" key="2">
    <source>
        <dbReference type="ARBA" id="ARBA00022475"/>
    </source>
</evidence>
<evidence type="ECO:0000256" key="6">
    <source>
        <dbReference type="ARBA" id="ARBA00034221"/>
    </source>
</evidence>
<accession>A0ABY7XCI8</accession>
<dbReference type="InterPro" id="IPR001279">
    <property type="entry name" value="Metallo-B-lactamas"/>
</dbReference>
<evidence type="ECO:0000256" key="9">
    <source>
        <dbReference type="SAM" id="MobiDB-lite"/>
    </source>
</evidence>
<keyword evidence="3 10" id="KW-0812">Transmembrane</keyword>
<evidence type="ECO:0000313" key="12">
    <source>
        <dbReference type="EMBL" id="WDI01335.1"/>
    </source>
</evidence>
<comment type="function">
    <text evidence="7">Counteracts the endogenous Pycsar antiviral defense system. Phosphodiesterase that enables metal-dependent hydrolysis of host cyclic nucleotide Pycsar defense signals such as cCMP and cUMP.</text>
</comment>
<dbReference type="Gene3D" id="3.60.15.10">
    <property type="entry name" value="Ribonuclease Z/Hydroxyacylglutathione hydrolase-like"/>
    <property type="match status" value="1"/>
</dbReference>
<evidence type="ECO:0000256" key="1">
    <source>
        <dbReference type="ARBA" id="ARBA00004651"/>
    </source>
</evidence>
<dbReference type="CDD" id="cd07731">
    <property type="entry name" value="ComA-like_MBL-fold"/>
    <property type="match status" value="1"/>
</dbReference>
<dbReference type="InterPro" id="IPR004477">
    <property type="entry name" value="ComEC_N"/>
</dbReference>
<dbReference type="InterPro" id="IPR052159">
    <property type="entry name" value="Competence_DNA_uptake"/>
</dbReference>
<dbReference type="SMART" id="SM00849">
    <property type="entry name" value="Lactamase_B"/>
    <property type="match status" value="1"/>
</dbReference>
<dbReference type="InterPro" id="IPR036866">
    <property type="entry name" value="RibonucZ/Hydroxyglut_hydro"/>
</dbReference>
<dbReference type="SUPFAM" id="SSF56281">
    <property type="entry name" value="Metallo-hydrolase/oxidoreductase"/>
    <property type="match status" value="1"/>
</dbReference>
<evidence type="ECO:0000256" key="7">
    <source>
        <dbReference type="ARBA" id="ARBA00034301"/>
    </source>
</evidence>
<feature type="region of interest" description="Disordered" evidence="9">
    <location>
        <begin position="144"/>
        <end position="165"/>
    </location>
</feature>
<evidence type="ECO:0000313" key="13">
    <source>
        <dbReference type="Proteomes" id="UP001221519"/>
    </source>
</evidence>
<feature type="transmembrane region" description="Helical" evidence="10">
    <location>
        <begin position="29"/>
        <end position="45"/>
    </location>
</feature>
<feature type="transmembrane region" description="Helical" evidence="10">
    <location>
        <begin position="311"/>
        <end position="331"/>
    </location>
</feature>
<dbReference type="InterPro" id="IPR035681">
    <property type="entry name" value="ComA-like_MBL"/>
</dbReference>
<evidence type="ECO:0000256" key="10">
    <source>
        <dbReference type="SAM" id="Phobius"/>
    </source>
</evidence>
<proteinExistence type="predicted"/>
<feature type="compositionally biased region" description="Basic and acidic residues" evidence="9">
    <location>
        <begin position="869"/>
        <end position="885"/>
    </location>
</feature>
<dbReference type="Pfam" id="PF00753">
    <property type="entry name" value="Lactamase_B"/>
    <property type="match status" value="1"/>
</dbReference>
<feature type="transmembrane region" description="Helical" evidence="10">
    <location>
        <begin position="437"/>
        <end position="457"/>
    </location>
</feature>
<feature type="domain" description="Metallo-beta-lactamase" evidence="11">
    <location>
        <begin position="676"/>
        <end position="879"/>
    </location>
</feature>
<dbReference type="PANTHER" id="PTHR30619">
    <property type="entry name" value="DNA INTERNALIZATION/COMPETENCE PROTEIN COMEC/REC2"/>
    <property type="match status" value="1"/>
</dbReference>
<dbReference type="EMBL" id="CP118108">
    <property type="protein sequence ID" value="WDI01335.1"/>
    <property type="molecule type" value="Genomic_DNA"/>
</dbReference>
<evidence type="ECO:0000256" key="5">
    <source>
        <dbReference type="ARBA" id="ARBA00023136"/>
    </source>
</evidence>